<dbReference type="PANTHER" id="PTHR43303">
    <property type="entry name" value="NADPH DEHYDROGENASE C23G7.10C-RELATED"/>
    <property type="match status" value="1"/>
</dbReference>
<keyword evidence="5 8" id="KW-0560">Oxidoreductase</keyword>
<dbReference type="EMBL" id="FLQR01000010">
    <property type="protein sequence ID" value="SBS74444.1"/>
    <property type="molecule type" value="Genomic_DNA"/>
</dbReference>
<proteinExistence type="predicted"/>
<dbReference type="Gene3D" id="3.20.20.70">
    <property type="entry name" value="Aldolase class I"/>
    <property type="match status" value="1"/>
</dbReference>
<evidence type="ECO:0000259" key="7">
    <source>
        <dbReference type="Pfam" id="PF00724"/>
    </source>
</evidence>
<evidence type="ECO:0000256" key="1">
    <source>
        <dbReference type="ARBA" id="ARBA00001917"/>
    </source>
</evidence>
<evidence type="ECO:0000256" key="2">
    <source>
        <dbReference type="ARBA" id="ARBA00022630"/>
    </source>
</evidence>
<evidence type="ECO:0000256" key="5">
    <source>
        <dbReference type="ARBA" id="ARBA00023002"/>
    </source>
</evidence>
<keyword evidence="4" id="KW-0521">NADP</keyword>
<dbReference type="EC" id="1.6.99.1" evidence="8"/>
<dbReference type="SUPFAM" id="SSF51395">
    <property type="entry name" value="FMN-linked oxidoreductases"/>
    <property type="match status" value="1"/>
</dbReference>
<dbReference type="GO" id="GO:0010181">
    <property type="term" value="F:FMN binding"/>
    <property type="evidence" value="ECO:0007669"/>
    <property type="project" value="InterPro"/>
</dbReference>
<accession>A0A1Y5P6X6</accession>
<dbReference type="GO" id="GO:0003959">
    <property type="term" value="F:NADPH dehydrogenase activity"/>
    <property type="evidence" value="ECO:0007669"/>
    <property type="project" value="UniProtKB-EC"/>
</dbReference>
<keyword evidence="3" id="KW-0288">FMN</keyword>
<dbReference type="RefSeq" id="WP_295577499.1">
    <property type="nucleotide sequence ID" value="NZ_FLQR01000010.1"/>
</dbReference>
<feature type="region of interest" description="Disordered" evidence="6">
    <location>
        <begin position="340"/>
        <end position="359"/>
    </location>
</feature>
<evidence type="ECO:0000313" key="8">
    <source>
        <dbReference type="EMBL" id="SBS74444.1"/>
    </source>
</evidence>
<sequence>MSSLLTPLTLRRTSFRNRLWVAPMCQYSAVDGIPNDWHHVHLAQFASGGAGLVIAEATAVVPEGRITPEDTGLWTDGQRDAWAPIVAAIRARGAVPGIQLAHAGRKASTWSPFSGRRGSVSAEDGGWTTTAPSAIAFDGFAAPEALDAAGIDAIVDAFAAAAVRAVEAGFEVLEVHAAHGYLLHQFLSPLSNLREDEYGGSLENRARLLLRVVDVVRAAAGDRPVFVRFSATDWADGGWGVEETVAVGSWVAAHGADLLDISSGGLVAHQSITTGPGYQVPLAAEIRRRTGVPVGAVGEITGGQQAEQIVAAGEADAILAAREWLRDPHFGLRAATELGEPTAAPWPPQYERARPRVAG</sequence>
<dbReference type="InterPro" id="IPR044152">
    <property type="entry name" value="YqjM-like"/>
</dbReference>
<protein>
    <submittedName>
        <fullName evidence="8">NADPH dehydrogenase</fullName>
        <ecNumber evidence="8">1.6.99.1</ecNumber>
    </submittedName>
</protein>
<dbReference type="InterPro" id="IPR001155">
    <property type="entry name" value="OxRdtase_FMN_N"/>
</dbReference>
<dbReference type="PANTHER" id="PTHR43303:SF4">
    <property type="entry name" value="NADPH DEHYDROGENASE C23G7.10C-RELATED"/>
    <property type="match status" value="1"/>
</dbReference>
<dbReference type="AlphaFoldDB" id="A0A1Y5P6X6"/>
<name>A0A1Y5P6X6_9MICO</name>
<evidence type="ECO:0000256" key="6">
    <source>
        <dbReference type="SAM" id="MobiDB-lite"/>
    </source>
</evidence>
<reference evidence="8" key="1">
    <citation type="submission" date="2016-03" db="EMBL/GenBank/DDBJ databases">
        <authorList>
            <person name="Ploux O."/>
        </authorList>
    </citation>
    <scope>NUCLEOTIDE SEQUENCE</scope>
    <source>
        <strain evidence="8">UC1</strain>
    </source>
</reference>
<evidence type="ECO:0000256" key="4">
    <source>
        <dbReference type="ARBA" id="ARBA00022857"/>
    </source>
</evidence>
<dbReference type="CDD" id="cd02932">
    <property type="entry name" value="OYE_YqiM_FMN"/>
    <property type="match status" value="1"/>
</dbReference>
<evidence type="ECO:0000256" key="3">
    <source>
        <dbReference type="ARBA" id="ARBA00022643"/>
    </source>
</evidence>
<feature type="domain" description="NADH:flavin oxidoreductase/NADH oxidase N-terminal" evidence="7">
    <location>
        <begin position="4"/>
        <end position="337"/>
    </location>
</feature>
<dbReference type="GO" id="GO:0050661">
    <property type="term" value="F:NADP binding"/>
    <property type="evidence" value="ECO:0007669"/>
    <property type="project" value="InterPro"/>
</dbReference>
<dbReference type="Pfam" id="PF00724">
    <property type="entry name" value="Oxidored_FMN"/>
    <property type="match status" value="1"/>
</dbReference>
<keyword evidence="2" id="KW-0285">Flavoprotein</keyword>
<gene>
    <name evidence="8" type="primary">namA</name>
    <name evidence="8" type="ORF">MIPYR_60146</name>
</gene>
<dbReference type="InterPro" id="IPR013785">
    <property type="entry name" value="Aldolase_TIM"/>
</dbReference>
<comment type="cofactor">
    <cofactor evidence="1">
        <name>FMN</name>
        <dbReference type="ChEBI" id="CHEBI:58210"/>
    </cofactor>
</comment>
<organism evidence="8">
    <name type="scientific">uncultured Microbacterium sp</name>
    <dbReference type="NCBI Taxonomy" id="191216"/>
    <lineage>
        <taxon>Bacteria</taxon>
        <taxon>Bacillati</taxon>
        <taxon>Actinomycetota</taxon>
        <taxon>Actinomycetes</taxon>
        <taxon>Micrococcales</taxon>
        <taxon>Microbacteriaceae</taxon>
        <taxon>Microbacterium</taxon>
        <taxon>environmental samples</taxon>
    </lineage>
</organism>